<evidence type="ECO:0000256" key="5">
    <source>
        <dbReference type="ARBA" id="ARBA00022989"/>
    </source>
</evidence>
<dbReference type="PANTHER" id="PTHR30250:SF10">
    <property type="entry name" value="LIPOPOLYSACCHARIDE BIOSYNTHESIS PROTEIN WZXC"/>
    <property type="match status" value="1"/>
</dbReference>
<gene>
    <name evidence="8" type="primary">wzxC_3</name>
    <name evidence="8" type="ORF">ERS852380_03439</name>
    <name evidence="9" type="ORF">GKD67_15150</name>
</gene>
<evidence type="ECO:0000256" key="1">
    <source>
        <dbReference type="ARBA" id="ARBA00004651"/>
    </source>
</evidence>
<feature type="transmembrane region" description="Helical" evidence="7">
    <location>
        <begin position="117"/>
        <end position="138"/>
    </location>
</feature>
<accession>A0A174IUV2</accession>
<feature type="transmembrane region" description="Helical" evidence="7">
    <location>
        <begin position="441"/>
        <end position="461"/>
    </location>
</feature>
<dbReference type="PANTHER" id="PTHR30250">
    <property type="entry name" value="PST FAMILY PREDICTED COLANIC ACID TRANSPORTER"/>
    <property type="match status" value="1"/>
</dbReference>
<evidence type="ECO:0000256" key="7">
    <source>
        <dbReference type="SAM" id="Phobius"/>
    </source>
</evidence>
<dbReference type="AlphaFoldDB" id="A0A174IUV2"/>
<reference evidence="9 11" key="2">
    <citation type="journal article" date="2019" name="Nat. Med.">
        <title>A library of human gut bacterial isolates paired with longitudinal multiomics data enables mechanistic microbiome research.</title>
        <authorList>
            <person name="Poyet M."/>
            <person name="Groussin M."/>
            <person name="Gibbons S.M."/>
            <person name="Avila-Pacheco J."/>
            <person name="Jiang X."/>
            <person name="Kearney S.M."/>
            <person name="Perrotta A.R."/>
            <person name="Berdy B."/>
            <person name="Zhao S."/>
            <person name="Lieberman T.D."/>
            <person name="Swanson P.K."/>
            <person name="Smith M."/>
            <person name="Roesemann S."/>
            <person name="Alexander J.E."/>
            <person name="Rich S.A."/>
            <person name="Livny J."/>
            <person name="Vlamakis H."/>
            <person name="Clish C."/>
            <person name="Bullock K."/>
            <person name="Deik A."/>
            <person name="Scott J."/>
            <person name="Pierce K.A."/>
            <person name="Xavier R.J."/>
            <person name="Alm E.J."/>
        </authorList>
    </citation>
    <scope>NUCLEOTIDE SEQUENCE [LARGE SCALE GENOMIC DNA]</scope>
    <source>
        <strain evidence="9 11">BIOML-A9</strain>
    </source>
</reference>
<feature type="transmembrane region" description="Helical" evidence="7">
    <location>
        <begin position="47"/>
        <end position="70"/>
    </location>
</feature>
<evidence type="ECO:0000313" key="9">
    <source>
        <dbReference type="EMBL" id="MRY94537.1"/>
    </source>
</evidence>
<protein>
    <submittedName>
        <fullName evidence="8">Lipopolysaccharide biosynthesis protein wzxC</fullName>
    </submittedName>
    <submittedName>
        <fullName evidence="9">Oligosaccharide flippase family protein</fullName>
    </submittedName>
</protein>
<evidence type="ECO:0000256" key="2">
    <source>
        <dbReference type="ARBA" id="ARBA00007430"/>
    </source>
</evidence>
<feature type="transmembrane region" description="Helical" evidence="7">
    <location>
        <begin position="82"/>
        <end position="105"/>
    </location>
</feature>
<name>A0A174IUV2_PARDI</name>
<dbReference type="EMBL" id="WKMY01000011">
    <property type="protein sequence ID" value="MRY94537.1"/>
    <property type="molecule type" value="Genomic_DNA"/>
</dbReference>
<keyword evidence="5 7" id="KW-1133">Transmembrane helix</keyword>
<sequence length="481" mass="54312">MAEQSLKDKTAKGLFWGGVSNGVQQLLGMLFGIYLARTLNAEDYGLVGMLAIFSGIASTIINSGFSVALTNKLDATHKDYNAVFWFSFVVSICLYIVLFFSAPLIASFYDRQELVNLSRVIFASFLFSGMAIVPHVILFKQLQVKMQAKIDVFALFLSGMCGVLLAFNGFAYWALAIQSTVYVASASLLKWMVVSWRPSLDFSIEPLKEMFPFSVKLFLTNIFQQVNNNVFSVLLGKLYNANVLGYYSQGNKWMTMGGSMLNNMINSVAQPVFVQVNDDLERQRNVFRKMVRFAAFVSFPAMLGLAFVAEEFICATIGNKWLESVPILQILCVQGAIGPIILLYTQVLVSHGKSDMFLYANVFHGILQLAILWLTASFGILCMVVAYVLTYVFMLFVWHLLVYRLIRVRLVQLAQDVLPYLVVTLFVFFVVYVLTIKIENLYILLLLKISLSILFYAFALWRLRSVVFLEGVNLLLNKCRK</sequence>
<keyword evidence="6 7" id="KW-0472">Membrane</keyword>
<keyword evidence="4 7" id="KW-0812">Transmembrane</keyword>
<dbReference type="Pfam" id="PF13440">
    <property type="entry name" value="Polysacc_synt_3"/>
    <property type="match status" value="1"/>
</dbReference>
<dbReference type="Proteomes" id="UP000095455">
    <property type="component" value="Unassembled WGS sequence"/>
</dbReference>
<feature type="transmembrane region" description="Helical" evidence="7">
    <location>
        <begin position="417"/>
        <end position="435"/>
    </location>
</feature>
<proteinExistence type="inferred from homology"/>
<dbReference type="RefSeq" id="WP_011966991.1">
    <property type="nucleotide sequence ID" value="NZ_CABMKT010000001.1"/>
</dbReference>
<dbReference type="CDD" id="cd13127">
    <property type="entry name" value="MATE_tuaB_like"/>
    <property type="match status" value="1"/>
</dbReference>
<dbReference type="Proteomes" id="UP000461276">
    <property type="component" value="Unassembled WGS sequence"/>
</dbReference>
<comment type="similarity">
    <text evidence="2">Belongs to the polysaccharide synthase family.</text>
</comment>
<dbReference type="InterPro" id="IPR050833">
    <property type="entry name" value="Poly_Biosynth_Transport"/>
</dbReference>
<keyword evidence="3" id="KW-1003">Cell membrane</keyword>
<feature type="transmembrane region" description="Helical" evidence="7">
    <location>
        <begin position="321"/>
        <end position="344"/>
    </location>
</feature>
<evidence type="ECO:0000256" key="6">
    <source>
        <dbReference type="ARBA" id="ARBA00023136"/>
    </source>
</evidence>
<feature type="transmembrane region" description="Helical" evidence="7">
    <location>
        <begin position="14"/>
        <end position="35"/>
    </location>
</feature>
<feature type="transmembrane region" description="Helical" evidence="7">
    <location>
        <begin position="356"/>
        <end position="378"/>
    </location>
</feature>
<comment type="caution">
    <text evidence="9">The sequence shown here is derived from an EMBL/GenBank/DDBJ whole genome shotgun (WGS) entry which is preliminary data.</text>
</comment>
<evidence type="ECO:0000256" key="4">
    <source>
        <dbReference type="ARBA" id="ARBA00022692"/>
    </source>
</evidence>
<feature type="transmembrane region" description="Helical" evidence="7">
    <location>
        <begin position="150"/>
        <end position="167"/>
    </location>
</feature>
<evidence type="ECO:0000313" key="8">
    <source>
        <dbReference type="EMBL" id="CUO91232.1"/>
    </source>
</evidence>
<reference evidence="8 10" key="1">
    <citation type="submission" date="2015-09" db="EMBL/GenBank/DDBJ databases">
        <authorList>
            <consortium name="Pathogen Informatics"/>
        </authorList>
    </citation>
    <scope>NUCLEOTIDE SEQUENCE [LARGE SCALE GENOMIC DNA]</scope>
    <source>
        <strain evidence="8 10">2789STDY5608822</strain>
    </source>
</reference>
<dbReference type="GO" id="GO:0005886">
    <property type="term" value="C:plasma membrane"/>
    <property type="evidence" value="ECO:0007669"/>
    <property type="project" value="UniProtKB-SubCell"/>
</dbReference>
<organism evidence="9 11">
    <name type="scientific">Parabacteroides distasonis</name>
    <dbReference type="NCBI Taxonomy" id="823"/>
    <lineage>
        <taxon>Bacteria</taxon>
        <taxon>Pseudomonadati</taxon>
        <taxon>Bacteroidota</taxon>
        <taxon>Bacteroidia</taxon>
        <taxon>Bacteroidales</taxon>
        <taxon>Tannerellaceae</taxon>
        <taxon>Parabacteroides</taxon>
    </lineage>
</organism>
<evidence type="ECO:0000256" key="3">
    <source>
        <dbReference type="ARBA" id="ARBA00022475"/>
    </source>
</evidence>
<feature type="transmembrane region" description="Helical" evidence="7">
    <location>
        <begin position="290"/>
        <end position="309"/>
    </location>
</feature>
<evidence type="ECO:0000313" key="10">
    <source>
        <dbReference type="Proteomes" id="UP000095455"/>
    </source>
</evidence>
<dbReference type="OMA" id="HHPARDE"/>
<dbReference type="EMBL" id="CYYK01000013">
    <property type="protein sequence ID" value="CUO91232.1"/>
    <property type="molecule type" value="Genomic_DNA"/>
</dbReference>
<feature type="transmembrane region" description="Helical" evidence="7">
    <location>
        <begin position="384"/>
        <end position="405"/>
    </location>
</feature>
<evidence type="ECO:0000313" key="11">
    <source>
        <dbReference type="Proteomes" id="UP000461276"/>
    </source>
</evidence>
<comment type="subcellular location">
    <subcellularLocation>
        <location evidence="1">Cell membrane</location>
        <topology evidence="1">Multi-pass membrane protein</topology>
    </subcellularLocation>
</comment>